<evidence type="ECO:0000313" key="2">
    <source>
        <dbReference type="EMBL" id="CAB4278242.1"/>
    </source>
</evidence>
<evidence type="ECO:0000313" key="3">
    <source>
        <dbReference type="Proteomes" id="UP000507222"/>
    </source>
</evidence>
<dbReference type="AlphaFoldDB" id="A0A6J5UQD4"/>
<feature type="region of interest" description="Disordered" evidence="1">
    <location>
        <begin position="35"/>
        <end position="59"/>
    </location>
</feature>
<sequence length="118" mass="13217">MSCRVRNGHGEDGKMAKDKVVSDTELACSDFARHPRQHDLSNHGHTQQPSRCDEATVDIGGGKESTMKLPLSFFFPRPLIVIWTVNSGWHRRWRWGVGVLHWMLGTFGGGVMEGTGRD</sequence>
<organism evidence="2 3">
    <name type="scientific">Prunus armeniaca</name>
    <name type="common">Apricot</name>
    <name type="synonym">Armeniaca vulgaris</name>
    <dbReference type="NCBI Taxonomy" id="36596"/>
    <lineage>
        <taxon>Eukaryota</taxon>
        <taxon>Viridiplantae</taxon>
        <taxon>Streptophyta</taxon>
        <taxon>Embryophyta</taxon>
        <taxon>Tracheophyta</taxon>
        <taxon>Spermatophyta</taxon>
        <taxon>Magnoliopsida</taxon>
        <taxon>eudicotyledons</taxon>
        <taxon>Gunneridae</taxon>
        <taxon>Pentapetalae</taxon>
        <taxon>rosids</taxon>
        <taxon>fabids</taxon>
        <taxon>Rosales</taxon>
        <taxon>Rosaceae</taxon>
        <taxon>Amygdaloideae</taxon>
        <taxon>Amygdaleae</taxon>
        <taxon>Prunus</taxon>
    </lineage>
</organism>
<accession>A0A6J5UQD4</accession>
<evidence type="ECO:0000256" key="1">
    <source>
        <dbReference type="SAM" id="MobiDB-lite"/>
    </source>
</evidence>
<dbReference type="EMBL" id="CAEKDK010000004">
    <property type="protein sequence ID" value="CAB4278242.1"/>
    <property type="molecule type" value="Genomic_DNA"/>
</dbReference>
<protein>
    <submittedName>
        <fullName evidence="2">Uncharacterized protein</fullName>
    </submittedName>
</protein>
<name>A0A6J5UQD4_PRUAR</name>
<dbReference type="Proteomes" id="UP000507222">
    <property type="component" value="Unassembled WGS sequence"/>
</dbReference>
<reference evidence="2 3" key="1">
    <citation type="submission" date="2020-05" db="EMBL/GenBank/DDBJ databases">
        <authorList>
            <person name="Campoy J."/>
            <person name="Schneeberger K."/>
            <person name="Spophaly S."/>
        </authorList>
    </citation>
    <scope>NUCLEOTIDE SEQUENCE [LARGE SCALE GENOMIC DNA]</scope>
    <source>
        <strain evidence="2">PruArmRojPasFocal</strain>
    </source>
</reference>
<proteinExistence type="predicted"/>
<gene>
    <name evidence="2" type="ORF">CURHAP_LOCUS28687</name>
</gene>